<feature type="domain" description="Anoctamin dimerisation" evidence="11">
    <location>
        <begin position="107"/>
        <end position="309"/>
    </location>
</feature>
<dbReference type="PANTHER" id="PTHR12308">
    <property type="entry name" value="ANOCTAMIN"/>
    <property type="match status" value="1"/>
</dbReference>
<dbReference type="Proteomes" id="UP000762676">
    <property type="component" value="Unassembled WGS sequence"/>
</dbReference>
<dbReference type="GO" id="GO:0005254">
    <property type="term" value="F:chloride channel activity"/>
    <property type="evidence" value="ECO:0007669"/>
    <property type="project" value="TreeGrafter"/>
</dbReference>
<evidence type="ECO:0000256" key="2">
    <source>
        <dbReference type="ARBA" id="ARBA00009671"/>
    </source>
</evidence>
<evidence type="ECO:0000256" key="5">
    <source>
        <dbReference type="ARBA" id="ARBA00022989"/>
    </source>
</evidence>
<dbReference type="InterPro" id="IPR007632">
    <property type="entry name" value="Anoctamin"/>
</dbReference>
<keyword evidence="6 8" id="KW-0472">Membrane</keyword>
<feature type="compositionally biased region" description="Polar residues" evidence="9">
    <location>
        <begin position="25"/>
        <end position="34"/>
    </location>
</feature>
<evidence type="ECO:0000313" key="12">
    <source>
        <dbReference type="EMBL" id="GFS12770.1"/>
    </source>
</evidence>
<evidence type="ECO:0000256" key="9">
    <source>
        <dbReference type="SAM" id="MobiDB-lite"/>
    </source>
</evidence>
<organism evidence="12 13">
    <name type="scientific">Elysia marginata</name>
    <dbReference type="NCBI Taxonomy" id="1093978"/>
    <lineage>
        <taxon>Eukaryota</taxon>
        <taxon>Metazoa</taxon>
        <taxon>Spiralia</taxon>
        <taxon>Lophotrochozoa</taxon>
        <taxon>Mollusca</taxon>
        <taxon>Gastropoda</taxon>
        <taxon>Heterobranchia</taxon>
        <taxon>Euthyneura</taxon>
        <taxon>Panpulmonata</taxon>
        <taxon>Sacoglossa</taxon>
        <taxon>Placobranchoidea</taxon>
        <taxon>Plakobranchidae</taxon>
        <taxon>Elysia</taxon>
    </lineage>
</organism>
<protein>
    <recommendedName>
        <fullName evidence="8">Anoctamin</fullName>
    </recommendedName>
</protein>
<dbReference type="Pfam" id="PF16178">
    <property type="entry name" value="Anoct_dimer"/>
    <property type="match status" value="1"/>
</dbReference>
<keyword evidence="3" id="KW-1003">Cell membrane</keyword>
<dbReference type="GO" id="GO:0005886">
    <property type="term" value="C:plasma membrane"/>
    <property type="evidence" value="ECO:0007669"/>
    <property type="project" value="UniProtKB-SubCell"/>
</dbReference>
<comment type="subcellular location">
    <subcellularLocation>
        <location evidence="1">Cell membrane</location>
        <topology evidence="1">Multi-pass membrane protein</topology>
    </subcellularLocation>
    <subcellularLocation>
        <location evidence="8">Membrane</location>
        <topology evidence="8">Multi-pass membrane protein</topology>
    </subcellularLocation>
</comment>
<name>A0AAV4ISY3_9GAST</name>
<sequence>MSSVDRPPEGGNAPPSQPAVGVVNPNFQGDNQGLDTEDKGKQTVSVLSIRPLPEGNGDTNPVQPSDVVNITVQDEENGGAYADNINLLERSSQSAGRQEDSDELDQFLQDGRRRIDYVLVHELDKDPEDEDRKSRNRQKFEANLVQAGLVLERSTREIEKKEIHYIKVHAPWDFLSRYAEILNMKMPLAKNDMTEKFESCWAKFPTPFDFDDSRLPEIPDFFTAPFSRQRERQFIIEDRDTFFTSAQRSLLVHQFLSRAVFEDVGDRAKNKFGIKRMLSNGSYTAAYPLHDLLYETWARPGAFYKFQPLDHIRLYFGEKIGIYFTWLGYYTGLLVPAGFVGLIIFLYGIIRLPTNKTR</sequence>
<comment type="caution">
    <text evidence="12">The sequence shown here is derived from an EMBL/GenBank/DDBJ whole genome shotgun (WGS) entry which is preliminary data.</text>
</comment>
<keyword evidence="13" id="KW-1185">Reference proteome</keyword>
<keyword evidence="7" id="KW-0325">Glycoprotein</keyword>
<feature type="domain" description="Anoctamin transmembrane" evidence="10">
    <location>
        <begin position="312"/>
        <end position="350"/>
    </location>
</feature>
<accession>A0AAV4ISY3</accession>
<dbReference type="InterPro" id="IPR049452">
    <property type="entry name" value="Anoctamin_TM"/>
</dbReference>
<evidence type="ECO:0000256" key="6">
    <source>
        <dbReference type="ARBA" id="ARBA00023136"/>
    </source>
</evidence>
<proteinExistence type="inferred from homology"/>
<evidence type="ECO:0000256" key="1">
    <source>
        <dbReference type="ARBA" id="ARBA00004651"/>
    </source>
</evidence>
<keyword evidence="4 8" id="KW-0812">Transmembrane</keyword>
<evidence type="ECO:0000256" key="7">
    <source>
        <dbReference type="ARBA" id="ARBA00023180"/>
    </source>
</evidence>
<keyword evidence="5 8" id="KW-1133">Transmembrane helix</keyword>
<feature type="transmembrane region" description="Helical" evidence="8">
    <location>
        <begin position="326"/>
        <end position="350"/>
    </location>
</feature>
<dbReference type="InterPro" id="IPR032394">
    <property type="entry name" value="Anoct_dimer"/>
</dbReference>
<evidence type="ECO:0000313" key="13">
    <source>
        <dbReference type="Proteomes" id="UP000762676"/>
    </source>
</evidence>
<evidence type="ECO:0000259" key="11">
    <source>
        <dbReference type="Pfam" id="PF16178"/>
    </source>
</evidence>
<evidence type="ECO:0000259" key="10">
    <source>
        <dbReference type="Pfam" id="PF04547"/>
    </source>
</evidence>
<dbReference type="AlphaFoldDB" id="A0AAV4ISY3"/>
<feature type="region of interest" description="Disordered" evidence="9">
    <location>
        <begin position="1"/>
        <end position="43"/>
    </location>
</feature>
<dbReference type="Pfam" id="PF04547">
    <property type="entry name" value="Anoctamin"/>
    <property type="match status" value="1"/>
</dbReference>
<comment type="caution">
    <text evidence="8">Lacks conserved residue(s) required for the propagation of feature annotation.</text>
</comment>
<evidence type="ECO:0000256" key="4">
    <source>
        <dbReference type="ARBA" id="ARBA00022692"/>
    </source>
</evidence>
<dbReference type="PANTHER" id="PTHR12308:SF84">
    <property type="entry name" value="ANOCTAMIN"/>
    <property type="match status" value="1"/>
</dbReference>
<dbReference type="GO" id="GO:0046983">
    <property type="term" value="F:protein dimerization activity"/>
    <property type="evidence" value="ECO:0007669"/>
    <property type="project" value="InterPro"/>
</dbReference>
<comment type="similarity">
    <text evidence="2 8">Belongs to the anoctamin family.</text>
</comment>
<evidence type="ECO:0000256" key="3">
    <source>
        <dbReference type="ARBA" id="ARBA00022475"/>
    </source>
</evidence>
<gene>
    <name evidence="12" type="ORF">ElyMa_003119700</name>
</gene>
<evidence type="ECO:0000256" key="8">
    <source>
        <dbReference type="RuleBase" id="RU280814"/>
    </source>
</evidence>
<reference evidence="12 13" key="1">
    <citation type="journal article" date="2021" name="Elife">
        <title>Chloroplast acquisition without the gene transfer in kleptoplastic sea slugs, Plakobranchus ocellatus.</title>
        <authorList>
            <person name="Maeda T."/>
            <person name="Takahashi S."/>
            <person name="Yoshida T."/>
            <person name="Shimamura S."/>
            <person name="Takaki Y."/>
            <person name="Nagai Y."/>
            <person name="Toyoda A."/>
            <person name="Suzuki Y."/>
            <person name="Arimoto A."/>
            <person name="Ishii H."/>
            <person name="Satoh N."/>
            <person name="Nishiyama T."/>
            <person name="Hasebe M."/>
            <person name="Maruyama T."/>
            <person name="Minagawa J."/>
            <person name="Obokata J."/>
            <person name="Shigenobu S."/>
        </authorList>
    </citation>
    <scope>NUCLEOTIDE SEQUENCE [LARGE SCALE GENOMIC DNA]</scope>
</reference>
<dbReference type="EMBL" id="BMAT01006446">
    <property type="protein sequence ID" value="GFS12770.1"/>
    <property type="molecule type" value="Genomic_DNA"/>
</dbReference>